<dbReference type="InterPro" id="IPR036271">
    <property type="entry name" value="Tet_transcr_reg_TetR-rel_C_sf"/>
</dbReference>
<dbReference type="AlphaFoldDB" id="A0A132PKK5"/>
<protein>
    <submittedName>
        <fullName evidence="6">TetR family transcriptional regulator</fullName>
    </submittedName>
</protein>
<dbReference type="GO" id="GO:0003700">
    <property type="term" value="F:DNA-binding transcription factor activity"/>
    <property type="evidence" value="ECO:0007669"/>
    <property type="project" value="TreeGrafter"/>
</dbReference>
<evidence type="ECO:0000256" key="4">
    <source>
        <dbReference type="PROSITE-ProRule" id="PRU00335"/>
    </source>
</evidence>
<dbReference type="PANTHER" id="PTHR30055:SF234">
    <property type="entry name" value="HTH-TYPE TRANSCRIPTIONAL REGULATOR BETI"/>
    <property type="match status" value="1"/>
</dbReference>
<dbReference type="GO" id="GO:0000976">
    <property type="term" value="F:transcription cis-regulatory region binding"/>
    <property type="evidence" value="ECO:0007669"/>
    <property type="project" value="TreeGrafter"/>
</dbReference>
<evidence type="ECO:0000256" key="1">
    <source>
        <dbReference type="ARBA" id="ARBA00023015"/>
    </source>
</evidence>
<feature type="domain" description="HTH tetR-type" evidence="5">
    <location>
        <begin position="14"/>
        <end position="74"/>
    </location>
</feature>
<sequence>MPRISAASVEQHREQVQRRVFAAFATLMADHSFDAITMAKLAAVAGIGRTAIYHHFPDKDAVVVAFASHETSRYLEGLRAALAEADNPRERLSVYIRHQLDAGQQFHMGMGVHLYGALSEDAMLAIREHVVVVEEVLREILTEGVAAGEFVVEDETATMSLIHACLAPRHLPVAAIERFVLRALGAKR</sequence>
<name>A0A132PKK5_9MYCO</name>
<reference evidence="6 7" key="1">
    <citation type="submission" date="2015-07" db="EMBL/GenBank/DDBJ databases">
        <title>A draft genome sequence of Mycobacterium wolinskyi.</title>
        <authorList>
            <person name="de Man T.J."/>
            <person name="Perry K.A."/>
            <person name="Coulliette A.D."/>
            <person name="Jensen B."/>
            <person name="Toney N.C."/>
            <person name="Limbago B.M."/>
            <person name="Noble-Wang J."/>
        </authorList>
    </citation>
    <scope>NUCLEOTIDE SEQUENCE [LARGE SCALE GENOMIC DNA]</scope>
    <source>
        <strain evidence="6 7">CDC_01</strain>
    </source>
</reference>
<dbReference type="InterPro" id="IPR001647">
    <property type="entry name" value="HTH_TetR"/>
</dbReference>
<dbReference type="Gene3D" id="1.10.357.10">
    <property type="entry name" value="Tetracycline Repressor, domain 2"/>
    <property type="match status" value="1"/>
</dbReference>
<dbReference type="InterPro" id="IPR009057">
    <property type="entry name" value="Homeodomain-like_sf"/>
</dbReference>
<organism evidence="6 7">
    <name type="scientific">Mycolicibacterium wolinskyi</name>
    <dbReference type="NCBI Taxonomy" id="59750"/>
    <lineage>
        <taxon>Bacteria</taxon>
        <taxon>Bacillati</taxon>
        <taxon>Actinomycetota</taxon>
        <taxon>Actinomycetes</taxon>
        <taxon>Mycobacteriales</taxon>
        <taxon>Mycobacteriaceae</taxon>
        <taxon>Mycolicibacterium</taxon>
    </lineage>
</organism>
<evidence type="ECO:0000256" key="3">
    <source>
        <dbReference type="ARBA" id="ARBA00023163"/>
    </source>
</evidence>
<keyword evidence="3" id="KW-0804">Transcription</keyword>
<proteinExistence type="predicted"/>
<comment type="caution">
    <text evidence="6">The sequence shown here is derived from an EMBL/GenBank/DDBJ whole genome shotgun (WGS) entry which is preliminary data.</text>
</comment>
<evidence type="ECO:0000259" key="5">
    <source>
        <dbReference type="PROSITE" id="PS50977"/>
    </source>
</evidence>
<keyword evidence="7" id="KW-1185">Reference proteome</keyword>
<dbReference type="PROSITE" id="PS01081">
    <property type="entry name" value="HTH_TETR_1"/>
    <property type="match status" value="1"/>
</dbReference>
<dbReference type="PATRIC" id="fig|59750.3.peg.1008"/>
<accession>A0A132PKK5</accession>
<dbReference type="InterPro" id="IPR041478">
    <property type="entry name" value="TetR_C_27"/>
</dbReference>
<dbReference type="InterPro" id="IPR023772">
    <property type="entry name" value="DNA-bd_HTH_TetR-type_CS"/>
</dbReference>
<evidence type="ECO:0000256" key="2">
    <source>
        <dbReference type="ARBA" id="ARBA00023125"/>
    </source>
</evidence>
<keyword evidence="1" id="KW-0805">Transcription regulation</keyword>
<dbReference type="PRINTS" id="PR00455">
    <property type="entry name" value="HTHTETR"/>
</dbReference>
<dbReference type="Pfam" id="PF17935">
    <property type="entry name" value="TetR_C_27"/>
    <property type="match status" value="1"/>
</dbReference>
<evidence type="ECO:0000313" key="7">
    <source>
        <dbReference type="Proteomes" id="UP000070612"/>
    </source>
</evidence>
<dbReference type="Proteomes" id="UP000070612">
    <property type="component" value="Unassembled WGS sequence"/>
</dbReference>
<dbReference type="PANTHER" id="PTHR30055">
    <property type="entry name" value="HTH-TYPE TRANSCRIPTIONAL REGULATOR RUTR"/>
    <property type="match status" value="1"/>
</dbReference>
<gene>
    <name evidence="6" type="ORF">AFM11_18255</name>
</gene>
<dbReference type="SUPFAM" id="SSF46689">
    <property type="entry name" value="Homeodomain-like"/>
    <property type="match status" value="1"/>
</dbReference>
<dbReference type="RefSeq" id="WP_067851456.1">
    <property type="nucleotide sequence ID" value="NZ_JBJZOV010000006.1"/>
</dbReference>
<dbReference type="SUPFAM" id="SSF48498">
    <property type="entry name" value="Tetracyclin repressor-like, C-terminal domain"/>
    <property type="match status" value="1"/>
</dbReference>
<feature type="DNA-binding region" description="H-T-H motif" evidence="4">
    <location>
        <begin position="37"/>
        <end position="56"/>
    </location>
</feature>
<dbReference type="InterPro" id="IPR050109">
    <property type="entry name" value="HTH-type_TetR-like_transc_reg"/>
</dbReference>
<evidence type="ECO:0000313" key="6">
    <source>
        <dbReference type="EMBL" id="KWX22868.1"/>
    </source>
</evidence>
<dbReference type="Pfam" id="PF00440">
    <property type="entry name" value="TetR_N"/>
    <property type="match status" value="1"/>
</dbReference>
<dbReference type="STRING" id="59750.AWC31_12325"/>
<keyword evidence="2 4" id="KW-0238">DNA-binding</keyword>
<dbReference type="PROSITE" id="PS50977">
    <property type="entry name" value="HTH_TETR_2"/>
    <property type="match status" value="1"/>
</dbReference>
<dbReference type="EMBL" id="LGTW01000011">
    <property type="protein sequence ID" value="KWX22868.1"/>
    <property type="molecule type" value="Genomic_DNA"/>
</dbReference>